<dbReference type="EMBL" id="LTBC01000001">
    <property type="protein sequence ID" value="KYH33743.1"/>
    <property type="molecule type" value="Genomic_DNA"/>
</dbReference>
<dbReference type="InterPro" id="IPR007607">
    <property type="entry name" value="BacA/B"/>
</dbReference>
<accession>A0A151B1T0</accession>
<comment type="similarity">
    <text evidence="1">Belongs to the bactofilin family.</text>
</comment>
<dbReference type="RefSeq" id="WP_062280925.1">
    <property type="nucleotide sequence ID" value="NZ_LTBC01000001.1"/>
</dbReference>
<reference evidence="2 3" key="1">
    <citation type="submission" date="2016-02" db="EMBL/GenBank/DDBJ databases">
        <title>Genome sequence of Moorella mulderi DSM 14980.</title>
        <authorList>
            <person name="Poehlein A."/>
            <person name="Daniel R."/>
        </authorList>
    </citation>
    <scope>NUCLEOTIDE SEQUENCE [LARGE SCALE GENOMIC DNA]</scope>
    <source>
        <strain evidence="2 3">DSM 14980</strain>
    </source>
</reference>
<evidence type="ECO:0000256" key="1">
    <source>
        <dbReference type="ARBA" id="ARBA00044755"/>
    </source>
</evidence>
<dbReference type="PANTHER" id="PTHR35024">
    <property type="entry name" value="HYPOTHETICAL CYTOSOLIC PROTEIN"/>
    <property type="match status" value="1"/>
</dbReference>
<protein>
    <submittedName>
        <fullName evidence="2">Polymer-forming cytoskeletal</fullName>
    </submittedName>
</protein>
<dbReference type="PATRIC" id="fig|1122241.3.peg.480"/>
<dbReference type="Pfam" id="PF04519">
    <property type="entry name" value="Bactofilin"/>
    <property type="match status" value="1"/>
</dbReference>
<evidence type="ECO:0000313" key="3">
    <source>
        <dbReference type="Proteomes" id="UP000075670"/>
    </source>
</evidence>
<dbReference type="OrthoDB" id="9802488at2"/>
<name>A0A151B1T0_9FIRM</name>
<organism evidence="2 3">
    <name type="scientific">Moorella mulderi DSM 14980</name>
    <dbReference type="NCBI Taxonomy" id="1122241"/>
    <lineage>
        <taxon>Bacteria</taxon>
        <taxon>Bacillati</taxon>
        <taxon>Bacillota</taxon>
        <taxon>Clostridia</taxon>
        <taxon>Neomoorellales</taxon>
        <taxon>Neomoorellaceae</taxon>
        <taxon>Neomoorella</taxon>
    </lineage>
</organism>
<dbReference type="Proteomes" id="UP000075670">
    <property type="component" value="Unassembled WGS sequence"/>
</dbReference>
<evidence type="ECO:0000313" key="2">
    <source>
        <dbReference type="EMBL" id="KYH33743.1"/>
    </source>
</evidence>
<comment type="caution">
    <text evidence="2">The sequence shown here is derived from an EMBL/GenBank/DDBJ whole genome shotgun (WGS) entry which is preliminary data.</text>
</comment>
<proteinExistence type="inferred from homology"/>
<dbReference type="PANTHER" id="PTHR35024:SF4">
    <property type="entry name" value="POLYMER-FORMING CYTOSKELETAL PROTEIN"/>
    <property type="match status" value="1"/>
</dbReference>
<sequence length="119" mass="12074">MLGKKNDAVAATVDTVIGKGAKITGKLVAEGAVRIDGNFEGEVSTEGDLVVGESGQVVATVRARNLLVVGAIKGDVVTTGQLEIAPTGKVEGDVQTVRLIVEPGGLLQGHCQMPLPADS</sequence>
<dbReference type="AlphaFoldDB" id="A0A151B1T0"/>
<gene>
    <name evidence="2" type="ORF">MOMUL_04530</name>
</gene>
<keyword evidence="3" id="KW-1185">Reference proteome</keyword>